<reference evidence="3 4" key="1">
    <citation type="submission" date="2024-05" db="EMBL/GenBank/DDBJ databases">
        <authorList>
            <person name="Duchaud E."/>
        </authorList>
    </citation>
    <scope>NUCLEOTIDE SEQUENCE [LARGE SCALE GENOMIC DNA]</scope>
    <source>
        <strain evidence="3">Ena-SAMPLE-TAB-13-05-2024-13:56:06:370-140302</strain>
    </source>
</reference>
<dbReference type="InterPro" id="IPR028939">
    <property type="entry name" value="P5C_Rdtase_cat_N"/>
</dbReference>
<dbReference type="SUPFAM" id="SSF48179">
    <property type="entry name" value="6-phosphogluconate dehydrogenase C-terminal domain-like"/>
    <property type="match status" value="1"/>
</dbReference>
<evidence type="ECO:0000259" key="1">
    <source>
        <dbReference type="Pfam" id="PF03807"/>
    </source>
</evidence>
<name>A0ABM9P4V3_9FLAO</name>
<dbReference type="InterPro" id="IPR036291">
    <property type="entry name" value="NAD(P)-bd_dom_sf"/>
</dbReference>
<sequence>MISVVLLGGGNVAHHLTQAFLACKDVDLKQLYARNASSIANFQNEISITDDLNLLADADVYIIAISDDAISSISSQLPENKLVTHTSGSVAMNSLNNTGRKGIFYPLQSFSKTKPVNFSEIPICIEAEQDEDLKILEQLAQLISPKVYQISSDQRSKLHVAAVFVNNFTNHMYKIGNDICKQYDVPFEVLLPLIQETAAKIQHVAPNEAQTGPAKRKDQETIQRHLNLLNTKQKEIYQLITKSIQNG</sequence>
<dbReference type="PANTHER" id="PTHR40459">
    <property type="entry name" value="CONSERVED HYPOTHETICAL ALANINE AND LEUCINE RICH PROTEIN"/>
    <property type="match status" value="1"/>
</dbReference>
<comment type="caution">
    <text evidence="3">The sequence shown here is derived from an EMBL/GenBank/DDBJ whole genome shotgun (WGS) entry which is preliminary data.</text>
</comment>
<feature type="domain" description="Pyrroline-5-carboxylate reductase catalytic N-terminal" evidence="1">
    <location>
        <begin position="4"/>
        <end position="81"/>
    </location>
</feature>
<evidence type="ECO:0000259" key="2">
    <source>
        <dbReference type="Pfam" id="PF10728"/>
    </source>
</evidence>
<dbReference type="Gene3D" id="1.10.1040.20">
    <property type="entry name" value="ProC-like, C-terminal domain"/>
    <property type="match status" value="1"/>
</dbReference>
<accession>A0ABM9P4V3</accession>
<proteinExistence type="predicted"/>
<dbReference type="PANTHER" id="PTHR40459:SF1">
    <property type="entry name" value="CONSERVED HYPOTHETICAL ALANINE AND LEUCINE RICH PROTEIN"/>
    <property type="match status" value="1"/>
</dbReference>
<evidence type="ECO:0000313" key="3">
    <source>
        <dbReference type="EMBL" id="CAL2091790.1"/>
    </source>
</evidence>
<organism evidence="3 4">
    <name type="scientific">Tenacibaculum platacis</name>
    <dbReference type="NCBI Taxonomy" id="3137852"/>
    <lineage>
        <taxon>Bacteria</taxon>
        <taxon>Pseudomonadati</taxon>
        <taxon>Bacteroidota</taxon>
        <taxon>Flavobacteriia</taxon>
        <taxon>Flavobacteriales</taxon>
        <taxon>Flavobacteriaceae</taxon>
        <taxon>Tenacibaculum</taxon>
    </lineage>
</organism>
<feature type="domain" description="DUF2520" evidence="2">
    <location>
        <begin position="121"/>
        <end position="244"/>
    </location>
</feature>
<dbReference type="Pfam" id="PF03807">
    <property type="entry name" value="F420_oxidored"/>
    <property type="match status" value="1"/>
</dbReference>
<evidence type="ECO:0000313" key="4">
    <source>
        <dbReference type="Proteomes" id="UP001497416"/>
    </source>
</evidence>
<dbReference type="SUPFAM" id="SSF51735">
    <property type="entry name" value="NAD(P)-binding Rossmann-fold domains"/>
    <property type="match status" value="1"/>
</dbReference>
<gene>
    <name evidence="3" type="ORF">T190607A01A_40285</name>
</gene>
<dbReference type="RefSeq" id="WP_348713212.1">
    <property type="nucleotide sequence ID" value="NZ_CAXIXY010000006.1"/>
</dbReference>
<dbReference type="InterPro" id="IPR018931">
    <property type="entry name" value="DUF2520"/>
</dbReference>
<protein>
    <submittedName>
        <fullName evidence="3">Coenzyme F420-dependent NADP oxidoreductase-like protein</fullName>
    </submittedName>
</protein>
<dbReference type="InterPro" id="IPR037108">
    <property type="entry name" value="TM1727-like_C_sf"/>
</dbReference>
<keyword evidence="4" id="KW-1185">Reference proteome</keyword>
<dbReference type="Proteomes" id="UP001497416">
    <property type="component" value="Unassembled WGS sequence"/>
</dbReference>
<dbReference type="Pfam" id="PF10728">
    <property type="entry name" value="DUF2520"/>
    <property type="match status" value="1"/>
</dbReference>
<dbReference type="EMBL" id="CAXIXY010000006">
    <property type="protein sequence ID" value="CAL2091790.1"/>
    <property type="molecule type" value="Genomic_DNA"/>
</dbReference>
<dbReference type="Gene3D" id="3.40.50.720">
    <property type="entry name" value="NAD(P)-binding Rossmann-like Domain"/>
    <property type="match status" value="1"/>
</dbReference>
<dbReference type="InterPro" id="IPR008927">
    <property type="entry name" value="6-PGluconate_DH-like_C_sf"/>
</dbReference>